<feature type="transmembrane region" description="Helical" evidence="6">
    <location>
        <begin position="112"/>
        <end position="134"/>
    </location>
</feature>
<protein>
    <recommendedName>
        <fullName evidence="7">Major facilitator superfamily (MFS) profile domain-containing protein</fullName>
    </recommendedName>
</protein>
<proteinExistence type="predicted"/>
<feature type="transmembrane region" description="Helical" evidence="6">
    <location>
        <begin position="244"/>
        <end position="267"/>
    </location>
</feature>
<dbReference type="Proteomes" id="UP000783686">
    <property type="component" value="Unassembled WGS sequence"/>
</dbReference>
<gene>
    <name evidence="8" type="ORF">BOKJ2_LOCUS13749</name>
</gene>
<feature type="transmembrane region" description="Helical" evidence="6">
    <location>
        <begin position="78"/>
        <end position="100"/>
    </location>
</feature>
<evidence type="ECO:0000259" key="7">
    <source>
        <dbReference type="PROSITE" id="PS50850"/>
    </source>
</evidence>
<dbReference type="SUPFAM" id="SSF103473">
    <property type="entry name" value="MFS general substrate transporter"/>
    <property type="match status" value="1"/>
</dbReference>
<feature type="transmembrane region" description="Helical" evidence="6">
    <location>
        <begin position="205"/>
        <end position="224"/>
    </location>
</feature>
<dbReference type="Pfam" id="PF07690">
    <property type="entry name" value="MFS_1"/>
    <property type="match status" value="1"/>
</dbReference>
<dbReference type="InterPro" id="IPR011701">
    <property type="entry name" value="MFS"/>
</dbReference>
<dbReference type="CDD" id="cd17326">
    <property type="entry name" value="MFS_MFSD8"/>
    <property type="match status" value="1"/>
</dbReference>
<feature type="domain" description="Major facilitator superfamily (MFS) profile" evidence="7">
    <location>
        <begin position="1"/>
        <end position="433"/>
    </location>
</feature>
<dbReference type="GO" id="GO:0005765">
    <property type="term" value="C:lysosomal membrane"/>
    <property type="evidence" value="ECO:0007669"/>
    <property type="project" value="TreeGrafter"/>
</dbReference>
<evidence type="ECO:0000256" key="3">
    <source>
        <dbReference type="ARBA" id="ARBA00022692"/>
    </source>
</evidence>
<keyword evidence="9" id="KW-1185">Reference proteome</keyword>
<evidence type="ECO:0000313" key="8">
    <source>
        <dbReference type="EMBL" id="CAD5229690.1"/>
    </source>
</evidence>
<dbReference type="AlphaFoldDB" id="A0A811LNP2"/>
<feature type="transmembrane region" description="Helical" evidence="6">
    <location>
        <begin position="384"/>
        <end position="401"/>
    </location>
</feature>
<dbReference type="GO" id="GO:0012505">
    <property type="term" value="C:endomembrane system"/>
    <property type="evidence" value="ECO:0007669"/>
    <property type="project" value="UniProtKB-SubCell"/>
</dbReference>
<dbReference type="EMBL" id="CAJFCW020000006">
    <property type="protein sequence ID" value="CAG9127191.1"/>
    <property type="molecule type" value="Genomic_DNA"/>
</dbReference>
<organism evidence="8 9">
    <name type="scientific">Bursaphelenchus okinawaensis</name>
    <dbReference type="NCBI Taxonomy" id="465554"/>
    <lineage>
        <taxon>Eukaryota</taxon>
        <taxon>Metazoa</taxon>
        <taxon>Ecdysozoa</taxon>
        <taxon>Nematoda</taxon>
        <taxon>Chromadorea</taxon>
        <taxon>Rhabditida</taxon>
        <taxon>Tylenchina</taxon>
        <taxon>Tylenchomorpha</taxon>
        <taxon>Aphelenchoidea</taxon>
        <taxon>Aphelenchoididae</taxon>
        <taxon>Bursaphelenchus</taxon>
    </lineage>
</organism>
<evidence type="ECO:0000256" key="4">
    <source>
        <dbReference type="ARBA" id="ARBA00022989"/>
    </source>
</evidence>
<comment type="subcellular location">
    <subcellularLocation>
        <location evidence="1">Endomembrane system</location>
        <topology evidence="1">Multi-pass membrane protein</topology>
    </subcellularLocation>
</comment>
<evidence type="ECO:0000313" key="9">
    <source>
        <dbReference type="Proteomes" id="UP000614601"/>
    </source>
</evidence>
<evidence type="ECO:0000256" key="6">
    <source>
        <dbReference type="SAM" id="Phobius"/>
    </source>
</evidence>
<feature type="transmembrane region" description="Helical" evidence="6">
    <location>
        <begin position="338"/>
        <end position="363"/>
    </location>
</feature>
<keyword evidence="5 6" id="KW-0472">Membrane</keyword>
<keyword evidence="2" id="KW-0813">Transport</keyword>
<evidence type="ECO:0000256" key="5">
    <source>
        <dbReference type="ARBA" id="ARBA00023136"/>
    </source>
</evidence>
<feature type="transmembrane region" description="Helical" evidence="6">
    <location>
        <begin position="154"/>
        <end position="175"/>
    </location>
</feature>
<feature type="transmembrane region" description="Helical" evidence="6">
    <location>
        <begin position="279"/>
        <end position="300"/>
    </location>
</feature>
<dbReference type="PANTHER" id="PTHR23510:SF3">
    <property type="entry name" value="MAJOR FACILITATOR SUPERFAMILY DOMAIN-CONTAINING PROTEIN 8"/>
    <property type="match status" value="1"/>
</dbReference>
<feature type="transmembrane region" description="Helical" evidence="6">
    <location>
        <begin position="407"/>
        <end position="425"/>
    </location>
</feature>
<dbReference type="OrthoDB" id="370281at2759"/>
<dbReference type="InterPro" id="IPR036259">
    <property type="entry name" value="MFS_trans_sf"/>
</dbReference>
<sequence>MWPYLQTLDTAVTEQFYGYVIAIYPLGQIISSPLIGYWSNRIQCVKIPIALCLTVSMFGDILYLSASHLDISSYRKYMILMSRGVIGLGASVVTLLRSYAVVASKPEDRSRTIALVSGSFALGMTTGPAIQLLFTPLNYPGFELFGDVRFNMYTAPSFVAFIVNGSGIIALFSLFEEKYAGITRKVQVNENGELEKVKLPDYDKMALFICCLGRFTQLFTYTNIETLGSPMAMTMFALNKKEAVTTVATAHAFLSLFAFVIYAGFAAKKLDKYVDYRKMCIGGLMLLGLFHIITYSYPFLPGHLKTYDSSDFYNNTEPVGCNKDRFSWCDTVNPINMWVLYATYSVCVGIAFPIVNLSVNTLFTQIIGPRRQATLTGIQQSFGNVARVTGPLIISNIYEAYGPTISWDIEIVVIAITILINLLYYKRLVPLKV</sequence>
<feature type="transmembrane region" description="Helical" evidence="6">
    <location>
        <begin position="47"/>
        <end position="66"/>
    </location>
</feature>
<keyword evidence="3 6" id="KW-0812">Transmembrane</keyword>
<dbReference type="GO" id="GO:0022857">
    <property type="term" value="F:transmembrane transporter activity"/>
    <property type="evidence" value="ECO:0007669"/>
    <property type="project" value="InterPro"/>
</dbReference>
<comment type="caution">
    <text evidence="8">The sequence shown here is derived from an EMBL/GenBank/DDBJ whole genome shotgun (WGS) entry which is preliminary data.</text>
</comment>
<dbReference type="PROSITE" id="PS50850">
    <property type="entry name" value="MFS"/>
    <property type="match status" value="1"/>
</dbReference>
<evidence type="ECO:0000256" key="2">
    <source>
        <dbReference type="ARBA" id="ARBA00022448"/>
    </source>
</evidence>
<dbReference type="Gene3D" id="1.20.1250.20">
    <property type="entry name" value="MFS general substrate transporter like domains"/>
    <property type="match status" value="1"/>
</dbReference>
<dbReference type="PANTHER" id="PTHR23510">
    <property type="entry name" value="INNER MEMBRANE TRANSPORT PROTEIN YAJR"/>
    <property type="match status" value="1"/>
</dbReference>
<dbReference type="Proteomes" id="UP000614601">
    <property type="component" value="Unassembled WGS sequence"/>
</dbReference>
<accession>A0A811LNP2</accession>
<keyword evidence="4 6" id="KW-1133">Transmembrane helix</keyword>
<name>A0A811LNP2_9BILA</name>
<dbReference type="InterPro" id="IPR020846">
    <property type="entry name" value="MFS_dom"/>
</dbReference>
<dbReference type="InterPro" id="IPR051068">
    <property type="entry name" value="MFS_Domain-Containing_Protein"/>
</dbReference>
<dbReference type="EMBL" id="CAJFDH010000006">
    <property type="protein sequence ID" value="CAD5229690.1"/>
    <property type="molecule type" value="Genomic_DNA"/>
</dbReference>
<evidence type="ECO:0000256" key="1">
    <source>
        <dbReference type="ARBA" id="ARBA00004127"/>
    </source>
</evidence>
<reference evidence="8" key="1">
    <citation type="submission" date="2020-09" db="EMBL/GenBank/DDBJ databases">
        <authorList>
            <person name="Kikuchi T."/>
        </authorList>
    </citation>
    <scope>NUCLEOTIDE SEQUENCE</scope>
    <source>
        <strain evidence="8">SH1</strain>
    </source>
</reference>
<feature type="transmembrane region" description="Helical" evidence="6">
    <location>
        <begin position="16"/>
        <end position="35"/>
    </location>
</feature>